<dbReference type="SMART" id="SM00825">
    <property type="entry name" value="PKS_KS"/>
    <property type="match status" value="1"/>
</dbReference>
<dbReference type="InterPro" id="IPR010033">
    <property type="entry name" value="HAD_SF_ppase_IIIC"/>
</dbReference>
<dbReference type="PROSITE" id="PS00455">
    <property type="entry name" value="AMP_BINDING"/>
    <property type="match status" value="1"/>
</dbReference>
<dbReference type="InterPro" id="IPR010071">
    <property type="entry name" value="AA_adenyl_dom"/>
</dbReference>
<dbReference type="Pfam" id="PF13193">
    <property type="entry name" value="AMP-binding_C"/>
    <property type="match status" value="1"/>
</dbReference>
<dbReference type="InterPro" id="IPR025110">
    <property type="entry name" value="AMP-bd_C"/>
</dbReference>
<dbReference type="PROSITE" id="PS50075">
    <property type="entry name" value="CARRIER"/>
    <property type="match status" value="3"/>
</dbReference>
<dbReference type="Pfam" id="PF00501">
    <property type="entry name" value="AMP-binding"/>
    <property type="match status" value="1"/>
</dbReference>
<dbReference type="SUPFAM" id="SSF56801">
    <property type="entry name" value="Acetyl-CoA synthetase-like"/>
    <property type="match status" value="1"/>
</dbReference>
<dbReference type="InterPro" id="IPR023213">
    <property type="entry name" value="CAT-like_dom_sf"/>
</dbReference>
<dbReference type="Gene3D" id="3.40.50.1110">
    <property type="entry name" value="SGNH hydrolase"/>
    <property type="match status" value="1"/>
</dbReference>
<feature type="region of interest" description="Disordered" evidence="9">
    <location>
        <begin position="1767"/>
        <end position="1807"/>
    </location>
</feature>
<accession>A0ABV8K2A0</accession>
<keyword evidence="3" id="KW-0596">Phosphopantetheine</keyword>
<comment type="cofactor">
    <cofactor evidence="1">
        <name>pantetheine 4'-phosphate</name>
        <dbReference type="ChEBI" id="CHEBI:47942"/>
    </cofactor>
</comment>
<dbReference type="InterPro" id="IPR016039">
    <property type="entry name" value="Thiolase-like"/>
</dbReference>
<dbReference type="InterPro" id="IPR018201">
    <property type="entry name" value="Ketoacyl_synth_AS"/>
</dbReference>
<dbReference type="InterPro" id="IPR036736">
    <property type="entry name" value="ACP-like_sf"/>
</dbReference>
<feature type="compositionally biased region" description="Low complexity" evidence="9">
    <location>
        <begin position="1783"/>
        <end position="1807"/>
    </location>
</feature>
<dbReference type="NCBIfam" id="TIGR01681">
    <property type="entry name" value="HAD-SF-IIIC"/>
    <property type="match status" value="1"/>
</dbReference>
<dbReference type="Pfam" id="PF02801">
    <property type="entry name" value="Ketoacyl-synt_C"/>
    <property type="match status" value="1"/>
</dbReference>
<dbReference type="Gene3D" id="3.30.300.30">
    <property type="match status" value="1"/>
</dbReference>
<keyword evidence="13" id="KW-1185">Reference proteome</keyword>
<dbReference type="InterPro" id="IPR036514">
    <property type="entry name" value="SGNH_hydro_sf"/>
</dbReference>
<dbReference type="PANTHER" id="PTHR45527:SF1">
    <property type="entry name" value="FATTY ACID SYNTHASE"/>
    <property type="match status" value="1"/>
</dbReference>
<dbReference type="Gene3D" id="2.30.38.10">
    <property type="entry name" value="Luciferase, Domain 3"/>
    <property type="match status" value="1"/>
</dbReference>
<dbReference type="PROSITE" id="PS00012">
    <property type="entry name" value="PHOSPHOPANTETHEINE"/>
    <property type="match status" value="2"/>
</dbReference>
<dbReference type="InterPro" id="IPR010037">
    <property type="entry name" value="FkbH_domain"/>
</dbReference>
<dbReference type="Gene3D" id="3.30.559.10">
    <property type="entry name" value="Chloramphenicol acetyltransferase-like domain"/>
    <property type="match status" value="3"/>
</dbReference>
<proteinExistence type="inferred from homology"/>
<dbReference type="PROSITE" id="PS00606">
    <property type="entry name" value="KS3_1"/>
    <property type="match status" value="1"/>
</dbReference>
<keyword evidence="7" id="KW-0045">Antibiotic biosynthesis</keyword>
<dbReference type="CDD" id="cd05930">
    <property type="entry name" value="A_NRPS"/>
    <property type="match status" value="1"/>
</dbReference>
<dbReference type="Pfam" id="PF00550">
    <property type="entry name" value="PP-binding"/>
    <property type="match status" value="3"/>
</dbReference>
<dbReference type="CDD" id="cd19531">
    <property type="entry name" value="LCL_NRPS-like"/>
    <property type="match status" value="3"/>
</dbReference>
<feature type="domain" description="Ketosynthase family 3 (KS3)" evidence="11">
    <location>
        <begin position="24"/>
        <end position="450"/>
    </location>
</feature>
<dbReference type="SUPFAM" id="SSF56784">
    <property type="entry name" value="HAD-like"/>
    <property type="match status" value="1"/>
</dbReference>
<dbReference type="PROSITE" id="PS52004">
    <property type="entry name" value="KS3_2"/>
    <property type="match status" value="1"/>
</dbReference>
<dbReference type="Pfam" id="PF00109">
    <property type="entry name" value="ketoacyl-synt"/>
    <property type="match status" value="1"/>
</dbReference>
<dbReference type="Gene3D" id="3.40.50.1820">
    <property type="entry name" value="alpha/beta hydrolase"/>
    <property type="match status" value="1"/>
</dbReference>
<dbReference type="InterPro" id="IPR009081">
    <property type="entry name" value="PP-bd_ACP"/>
</dbReference>
<keyword evidence="5" id="KW-0808">Transferase</keyword>
<dbReference type="InterPro" id="IPR016181">
    <property type="entry name" value="Acyl_CoA_acyltransferase"/>
</dbReference>
<feature type="domain" description="Carrier" evidence="10">
    <location>
        <begin position="1873"/>
        <end position="1948"/>
    </location>
</feature>
<evidence type="ECO:0000256" key="1">
    <source>
        <dbReference type="ARBA" id="ARBA00001957"/>
    </source>
</evidence>
<evidence type="ECO:0000259" key="10">
    <source>
        <dbReference type="PROSITE" id="PS50075"/>
    </source>
</evidence>
<dbReference type="InterPro" id="IPR029058">
    <property type="entry name" value="AB_hydrolase_fold"/>
</dbReference>
<dbReference type="Pfam" id="PF00668">
    <property type="entry name" value="Condensation"/>
    <property type="match status" value="3"/>
</dbReference>
<evidence type="ECO:0000256" key="2">
    <source>
        <dbReference type="ARBA" id="ARBA00006432"/>
    </source>
</evidence>
<dbReference type="InterPro" id="IPR036412">
    <property type="entry name" value="HAD-like_sf"/>
</dbReference>
<evidence type="ECO:0000259" key="11">
    <source>
        <dbReference type="PROSITE" id="PS52004"/>
    </source>
</evidence>
<name>A0ABV8K2A0_9BACL</name>
<evidence type="ECO:0000256" key="4">
    <source>
        <dbReference type="ARBA" id="ARBA00022553"/>
    </source>
</evidence>
<evidence type="ECO:0000313" key="13">
    <source>
        <dbReference type="Proteomes" id="UP001595715"/>
    </source>
</evidence>
<evidence type="ECO:0000256" key="9">
    <source>
        <dbReference type="SAM" id="MobiDB-lite"/>
    </source>
</evidence>
<evidence type="ECO:0000256" key="3">
    <source>
        <dbReference type="ARBA" id="ARBA00022450"/>
    </source>
</evidence>
<dbReference type="Pfam" id="PF22621">
    <property type="entry name" value="CurL-like_PKS_C"/>
    <property type="match status" value="1"/>
</dbReference>
<dbReference type="NCBIfam" id="TIGR01686">
    <property type="entry name" value="FkbH"/>
    <property type="match status" value="1"/>
</dbReference>
<dbReference type="SUPFAM" id="SSF55729">
    <property type="entry name" value="Acyl-CoA N-acyltransferases (Nat)"/>
    <property type="match status" value="1"/>
</dbReference>
<keyword evidence="8" id="KW-0511">Multifunctional enzyme</keyword>
<dbReference type="InterPro" id="IPR020806">
    <property type="entry name" value="PKS_PP-bd"/>
</dbReference>
<evidence type="ECO:0000256" key="8">
    <source>
        <dbReference type="ARBA" id="ARBA00023268"/>
    </source>
</evidence>
<evidence type="ECO:0000313" key="12">
    <source>
        <dbReference type="EMBL" id="MFC4099818.1"/>
    </source>
</evidence>
<dbReference type="Proteomes" id="UP001595715">
    <property type="component" value="Unassembled WGS sequence"/>
</dbReference>
<dbReference type="InterPro" id="IPR001242">
    <property type="entry name" value="Condensation_dom"/>
</dbReference>
<dbReference type="Gene3D" id="3.40.50.980">
    <property type="match status" value="2"/>
</dbReference>
<dbReference type="PANTHER" id="PTHR45527">
    <property type="entry name" value="NONRIBOSOMAL PEPTIDE SYNTHETASE"/>
    <property type="match status" value="1"/>
</dbReference>
<dbReference type="NCBIfam" id="TIGR01733">
    <property type="entry name" value="AA-adenyl-dom"/>
    <property type="match status" value="1"/>
</dbReference>
<protein>
    <submittedName>
        <fullName evidence="12">Amino acid adenylation domain-containing protein</fullName>
    </submittedName>
</protein>
<feature type="domain" description="Carrier" evidence="10">
    <location>
        <begin position="637"/>
        <end position="713"/>
    </location>
</feature>
<dbReference type="EMBL" id="JBHSAM010000020">
    <property type="protein sequence ID" value="MFC4099818.1"/>
    <property type="molecule type" value="Genomic_DNA"/>
</dbReference>
<dbReference type="Gene3D" id="1.10.1240.100">
    <property type="match status" value="1"/>
</dbReference>
<organism evidence="12 13">
    <name type="scientific">Paenibacillus xanthanilyticus</name>
    <dbReference type="NCBI Taxonomy" id="1783531"/>
    <lineage>
        <taxon>Bacteria</taxon>
        <taxon>Bacillati</taxon>
        <taxon>Bacillota</taxon>
        <taxon>Bacilli</taxon>
        <taxon>Bacillales</taxon>
        <taxon>Paenibacillaceae</taxon>
        <taxon>Paenibacillus</taxon>
    </lineage>
</organism>
<feature type="domain" description="Carrier" evidence="10">
    <location>
        <begin position="2930"/>
        <end position="3005"/>
    </location>
</feature>
<dbReference type="Gene3D" id="3.40.630.30">
    <property type="match status" value="1"/>
</dbReference>
<dbReference type="InterPro" id="IPR006162">
    <property type="entry name" value="Ppantetheine_attach_site"/>
</dbReference>
<feature type="region of interest" description="Disordered" evidence="9">
    <location>
        <begin position="1856"/>
        <end position="1878"/>
    </location>
</feature>
<keyword evidence="4" id="KW-0597">Phosphoprotein</keyword>
<dbReference type="Gene3D" id="3.40.50.1000">
    <property type="entry name" value="HAD superfamily/HAD-like"/>
    <property type="match status" value="1"/>
</dbReference>
<dbReference type="Gene3D" id="1.10.1200.10">
    <property type="entry name" value="ACP-like"/>
    <property type="match status" value="2"/>
</dbReference>
<dbReference type="InterPro" id="IPR000873">
    <property type="entry name" value="AMP-dep_synth/lig_dom"/>
</dbReference>
<dbReference type="SUPFAM" id="SSF47336">
    <property type="entry name" value="ACP-like"/>
    <property type="match status" value="3"/>
</dbReference>
<evidence type="ECO:0000256" key="5">
    <source>
        <dbReference type="ARBA" id="ARBA00022679"/>
    </source>
</evidence>
<dbReference type="SUPFAM" id="SSF52777">
    <property type="entry name" value="CoA-dependent acyltransferases"/>
    <property type="match status" value="6"/>
</dbReference>
<dbReference type="InterPro" id="IPR014031">
    <property type="entry name" value="Ketoacyl_synth_C"/>
</dbReference>
<dbReference type="Gene3D" id="3.30.559.30">
    <property type="entry name" value="Nonribosomal peptide synthetase, condensation domain"/>
    <property type="match status" value="3"/>
</dbReference>
<dbReference type="RefSeq" id="WP_377718493.1">
    <property type="nucleotide sequence ID" value="NZ_JBHSAM010000020.1"/>
</dbReference>
<dbReference type="Gene3D" id="3.40.47.10">
    <property type="match status" value="1"/>
</dbReference>
<reference evidence="13" key="1">
    <citation type="journal article" date="2019" name="Int. J. Syst. Evol. Microbiol.">
        <title>The Global Catalogue of Microorganisms (GCM) 10K type strain sequencing project: providing services to taxonomists for standard genome sequencing and annotation.</title>
        <authorList>
            <consortium name="The Broad Institute Genomics Platform"/>
            <consortium name="The Broad Institute Genome Sequencing Center for Infectious Disease"/>
            <person name="Wu L."/>
            <person name="Ma J."/>
        </authorList>
    </citation>
    <scope>NUCLEOTIDE SEQUENCE [LARGE SCALE GENOMIC DNA]</scope>
    <source>
        <strain evidence="13">IBRC-M 10987</strain>
    </source>
</reference>
<dbReference type="InterPro" id="IPR020845">
    <property type="entry name" value="AMP-binding_CS"/>
</dbReference>
<dbReference type="SMART" id="SM00823">
    <property type="entry name" value="PKS_PP"/>
    <property type="match status" value="3"/>
</dbReference>
<evidence type="ECO:0000256" key="7">
    <source>
        <dbReference type="ARBA" id="ARBA00023194"/>
    </source>
</evidence>
<evidence type="ECO:0000256" key="6">
    <source>
        <dbReference type="ARBA" id="ARBA00022737"/>
    </source>
</evidence>
<gene>
    <name evidence="12" type="ORF">ACFOZ8_09120</name>
</gene>
<comment type="similarity">
    <text evidence="2">Belongs to the ATP-dependent AMP-binding enzyme family.</text>
</comment>
<dbReference type="InterPro" id="IPR045851">
    <property type="entry name" value="AMP-bd_C_sf"/>
</dbReference>
<feature type="region of interest" description="Disordered" evidence="9">
    <location>
        <begin position="2911"/>
        <end position="2931"/>
    </location>
</feature>
<comment type="caution">
    <text evidence="12">The sequence shown here is derived from an EMBL/GenBank/DDBJ whole genome shotgun (WGS) entry which is preliminary data.</text>
</comment>
<keyword evidence="6" id="KW-0677">Repeat</keyword>
<dbReference type="CDD" id="cd00833">
    <property type="entry name" value="PKS"/>
    <property type="match status" value="1"/>
</dbReference>
<dbReference type="SUPFAM" id="SSF53901">
    <property type="entry name" value="Thiolase-like"/>
    <property type="match status" value="1"/>
</dbReference>
<sequence>MLDLDMLSWDREQNEAARIEEVSLKDIAIIGISARLPEAEDVEQFWERLREGKDCIAPFPASRRRDAEAYLRRIGLSEEQVAYYDGAFLGEIDKFDHAFFRLSPKEASLMTPNQRHFLEQAWRVIEDAGYGGGLLDGSRTGVYVGFNNDTMHDYKSLIADVDPELLSLAVPGNLSSVIAGRLSYLLNLKGPAVCIDTACSSSLVALHAACQALRGGECDMAIAGSVKIALLPFAHEIKIGIEASDWRARTFDDRADGTGAGEGVVAIMLKPLARALADGDAVYAVIKGSAVNQDGSSVGLTAPNVRAQEDVIVRAWVDADVDPLTISYIEAHGTGTKLGDPIEIEGISRAFARYTDRKQFVAVGSLKTNIGHLDHAAGIAGVLKAVLALRHRQIPASLHFVTPNKQIPFADSPLYVNAELADWETDGGPRRCGVSAFGMSGTNCHVVLEEAPASADQRASKLPSEASASLEAREGERFVFPLSAKSEAALTGLIGAYLNQAERLTKVSIADAAYTAQTGRWHYRCRLAVVCDSVEALLVKLRRLLLAGLRTDASAGIYYGASEAEEGEIRLSDGMLPDELAALYAEGMRIDWKRLHTDVKRNRVHLPAYSFERTRCWLDLAPAASAGSFALAGGAEDRYTQTERIIAAVWAETLGLETIDVQESYFALGGDSILAIKIVNRLRQEHGMSMLEAAHLMQYDTIAELARYAESRGAGLPKIAADRNQTGMASRQDGGTSIHAHAVVTIPPQAKRLYYPLTPSQRRVFVQEQRGASGTGYNMPLAFLIQGGLDPERLLKATHLLVRRHEAFRTRFDWQDGEPVQIVQEEAEADLLIAQAGSADEASGIAKGWIRPFDIARAPLLRVGFIQLPDEEQLLFLDLHHLIGDGASIGIVMNDLLRLYHGEELEARPLSIRYTDFAVWYQGWLAGEEAKRRADYWRASLAEPLPLLRLPLDRNRHAVTRAYAGDTIRFAIPAALTKTLTGLAGEQQLTLNALLFGLFSLLASRYAGQTEAMIGTVAAGRPLPELEGLVGMFIHYLPVRIHAEDAATLAAFLRAANRSLREALAHEYPYDAMVRQLAGKTDASRNPFYDAMFIFHNESGLNALQAGGLEAAGLRFTDHPLPQDAAPLDMKLDAFPQPNGSIAFALNYSTELFERGTMERFGSHWTALLGRLAEERDALLALPLTEFTLWSREEEETMRAKRGNNDAATEGIVSALASKPLRLLISATFTADGIGEHIEAWTERFGIPLRADYAPYNQVFQQLLDGGSELAVNDGANVIFVRFEDWLGEDRLSAAAGIPKLHALYSELLEAIGRAPKRVPIGVVVFPVTPHLGIPGELAVAIRGAQARLLREVEAMEHAFVVDCARAAEDYGIAEPFDAVKEAAAHMPFTEAFEAAIGASVARRIVAWRRPPFKVLALDCDNTLWKGVVGEDGALGVEISAPYQAVQLQALALHDAGVLIALCSKNNEADVWEVFDRHPDMLLRREHIVHAAVNWQPKPDNMRALAKQLNLGLDSFIFLDDSPVECAAMMGELPEVLTLRLPDDPARIPSYLRHVWAFDRWKSSEEDRMRTRLYKSESRRQEEKERASSVDEFLRSLGLAVSVSPVVPEQLGRIAQLTQRTNQFNLNPVRRTEAELARWLSEPNVAGWAIEARDRFGEYGLVGALFAESRDETLRIQAFMLSCRVLGRRAEEAAIASVAQYAADRGLRRLEAWFVRSAKNAPMLAYLERGGWTRAREEGGMTAFAYAIDDVPAAPDFIALSDASLSASGDSDRTERHAQGRQSQSDASASLASSSAAVLPDPAAAQSDSPVIRDLGPWHAERIEAAGLLHKAYYWPLRHYSERSLLELSAARRSASAPGARGGDAPRADDHASPAGETEEALAELCRELLGRSFVGATDDFFALGASSLDAAAYMSRIYQRLGVQVSFKELFEFPTVRELARRLDGRDEEAETELTVEPASSAGSDFYPVASAQKRLMMIAQQPGGEKSLYNVPGAVKLTGPLDLLRLDEALRGLVARHEALRTVFEWKDGAPIQRVLPEVQLDIELYDAEDEDAVASIVSEFVRPFDLGQAPLARAGVVRLGSGGTRHLLLFDLHHLIADGASMQVIIEDFAALYAGGRLPELTLHAKEFAAREQASLTSARKRELERYWSETVYAEEPPALQLPTDDPRPARQRYEGARHYEMWDAELVALARGLAAENGATLFMVLLAAFNVLLAKYAGQEDIVVGTPAAGRTLPGAERVVGMFAGTLALRNRPRGDLSFKAFVAAVKAHTIEAFEHQDYPFEELVRKLDLPSDPSRHPLFSVMFVLQRRQRAALLEGNLLAEPHDLPQRFSRFDLTLDAAEREEGLLLGWEYAASLFRPDTVKRMAGHLAHIIRQAAANSELPIASLELLTEAEALELQRFQPAEPEYDRTLTLSQAFERQAALTPDRIAVVGGGREVRYAELNACANKLTLQFAAVDVQPGSRVAILMDRSWEMVATVLAVLKAGAAYVSIDPEYPQERMRYMLEDSGAVLLIAEERYWARVDWAGKRLTSEDVFGESGLEARPDPGNPVSAGQPQDLAYIIYTSGSTGAPKGVMVPHLGMLNLEQFFKHDLGIRPEDRIVQFASASFDASVWETFMALLTGASLYIATKETIASFSRFERFLNEHGITVATLPPTYAIGLTPSRLPSLRLIVTAGSAASPEQVRKWTRRAAYVNAYGPTETTICATWWKAEADSADSGHDYESSADATVPIGRALPNMRAYIVNASGQLQPIGVPGELWIGGDGIARGYHGKPELTAEKFIASPFRAGERVYKTGDLARWLPNGQIEYLGRADHQIKLRGFRIELGEIEQALRACPGVREAAVIVRRSEAWGEYLCAYYAVEADAVLKPAEIQSYAAAKLPAYMVPAFAVPLAAMPLTPNGKVDVKSLPEPDAEAEADEQSHLPPATETEAALASMWETMLGVSSPGVGRSFFELGGHSLKAAELLAAIHERFGADLAYRQIFESPTIRELAAVIDRQESRVGPEQIPTIPRRDLHPLSAAQRRIYLESQRPGAEYASHMPSALLAEGKLDAARAEAALAAIIRRHETLRTSFVMHEGVPAQRVQAEVDFRLERLEAEQGEMDVDAWVSRFVRPFDLTAAPLLRAGIVQLAPERHLLLFDMHHIVSDGLSIGNLVREFALHYEGGELPHLRMQYIDYAAWQEKRFAARRELLERYWREALAGELPVLRLPEDYERQSSRSRDGGAVAFELGRDLEDQLSSLAAERGCTLYMVLLAGFASLLSRYTGQEDLIIGTPVSGREHPDAASLIGMFVGTVPLRCRPSGGIPFARFLDDTRARTLEAFEHGDYPFELLAERQAVRREPGRHPIFDVMFAMQDPDLLASSLNGLTLKPCELARRGARFDVTLDFYKEDGVWKGAFVYAAALYAHGTIEKMKDRYVALLGAVAESPDMPLQDIPLGGNEPDHVGRAWESLDFAF</sequence>
<dbReference type="InterPro" id="IPR023214">
    <property type="entry name" value="HAD_sf"/>
</dbReference>
<dbReference type="InterPro" id="IPR014030">
    <property type="entry name" value="Ketoacyl_synth_N"/>
</dbReference>
<dbReference type="InterPro" id="IPR020841">
    <property type="entry name" value="PKS_Beta-ketoAc_synthase_dom"/>
</dbReference>